<evidence type="ECO:0000313" key="9">
    <source>
        <dbReference type="EMBL" id="CAE6461405.1"/>
    </source>
</evidence>
<accession>A0A8H3BMI7</accession>
<dbReference type="InterPro" id="IPR007219">
    <property type="entry name" value="XnlR_reg_dom"/>
</dbReference>
<reference evidence="9" key="1">
    <citation type="submission" date="2021-01" db="EMBL/GenBank/DDBJ databases">
        <authorList>
            <person name="Kaushik A."/>
        </authorList>
    </citation>
    <scope>NUCLEOTIDE SEQUENCE</scope>
    <source>
        <strain evidence="9">AG1-1C</strain>
    </source>
</reference>
<evidence type="ECO:0000256" key="4">
    <source>
        <dbReference type="ARBA" id="ARBA00023125"/>
    </source>
</evidence>
<gene>
    <name evidence="9" type="ORF">RDB_LOCUS160477</name>
</gene>
<protein>
    <recommendedName>
        <fullName evidence="8">Xylanolytic transcriptional activator regulatory domain-containing protein</fullName>
    </recommendedName>
</protein>
<evidence type="ECO:0000256" key="3">
    <source>
        <dbReference type="ARBA" id="ARBA00023015"/>
    </source>
</evidence>
<dbReference type="GO" id="GO:0006351">
    <property type="term" value="P:DNA-templated transcription"/>
    <property type="evidence" value="ECO:0007669"/>
    <property type="project" value="InterPro"/>
</dbReference>
<keyword evidence="6" id="KW-0539">Nucleus</keyword>
<name>A0A8H3BMI7_9AGAM</name>
<evidence type="ECO:0000256" key="1">
    <source>
        <dbReference type="ARBA" id="ARBA00022723"/>
    </source>
</evidence>
<evidence type="ECO:0000313" key="10">
    <source>
        <dbReference type="Proteomes" id="UP000663846"/>
    </source>
</evidence>
<keyword evidence="5" id="KW-0804">Transcription</keyword>
<keyword evidence="4" id="KW-0238">DNA-binding</keyword>
<keyword evidence="2" id="KW-0862">Zinc</keyword>
<dbReference type="Proteomes" id="UP000663846">
    <property type="component" value="Unassembled WGS sequence"/>
</dbReference>
<evidence type="ECO:0000259" key="8">
    <source>
        <dbReference type="Pfam" id="PF04082"/>
    </source>
</evidence>
<keyword evidence="1" id="KW-0479">Metal-binding</keyword>
<feature type="coiled-coil region" evidence="7">
    <location>
        <begin position="53"/>
        <end position="80"/>
    </location>
</feature>
<evidence type="ECO:0000256" key="5">
    <source>
        <dbReference type="ARBA" id="ARBA00023163"/>
    </source>
</evidence>
<dbReference type="EMBL" id="CAJMWS010000745">
    <property type="protein sequence ID" value="CAE6461405.1"/>
    <property type="molecule type" value="Genomic_DNA"/>
</dbReference>
<dbReference type="InterPro" id="IPR051615">
    <property type="entry name" value="Transcr_Regulatory_Elem"/>
</dbReference>
<dbReference type="GO" id="GO:0008270">
    <property type="term" value="F:zinc ion binding"/>
    <property type="evidence" value="ECO:0007669"/>
    <property type="project" value="InterPro"/>
</dbReference>
<dbReference type="PANTHER" id="PTHR31313:SF81">
    <property type="entry name" value="TY1 ENHANCER ACTIVATOR"/>
    <property type="match status" value="1"/>
</dbReference>
<proteinExistence type="predicted"/>
<keyword evidence="3" id="KW-0805">Transcription regulation</keyword>
<evidence type="ECO:0000256" key="7">
    <source>
        <dbReference type="SAM" id="Coils"/>
    </source>
</evidence>
<comment type="caution">
    <text evidence="9">The sequence shown here is derived from an EMBL/GenBank/DDBJ whole genome shotgun (WGS) entry which is preliminary data.</text>
</comment>
<dbReference type="GO" id="GO:0003677">
    <property type="term" value="F:DNA binding"/>
    <property type="evidence" value="ECO:0007669"/>
    <property type="project" value="UniProtKB-KW"/>
</dbReference>
<dbReference type="PANTHER" id="PTHR31313">
    <property type="entry name" value="TY1 ENHANCER ACTIVATOR"/>
    <property type="match status" value="1"/>
</dbReference>
<organism evidence="9 10">
    <name type="scientific">Rhizoctonia solani</name>
    <dbReference type="NCBI Taxonomy" id="456999"/>
    <lineage>
        <taxon>Eukaryota</taxon>
        <taxon>Fungi</taxon>
        <taxon>Dikarya</taxon>
        <taxon>Basidiomycota</taxon>
        <taxon>Agaricomycotina</taxon>
        <taxon>Agaricomycetes</taxon>
        <taxon>Cantharellales</taxon>
        <taxon>Ceratobasidiaceae</taxon>
        <taxon>Rhizoctonia</taxon>
    </lineage>
</organism>
<evidence type="ECO:0000256" key="6">
    <source>
        <dbReference type="ARBA" id="ARBA00023242"/>
    </source>
</evidence>
<dbReference type="Pfam" id="PF04082">
    <property type="entry name" value="Fungal_trans"/>
    <property type="match status" value="1"/>
</dbReference>
<keyword evidence="7" id="KW-0175">Coiled coil</keyword>
<dbReference type="CDD" id="cd12148">
    <property type="entry name" value="fungal_TF_MHR"/>
    <property type="match status" value="1"/>
</dbReference>
<dbReference type="AlphaFoldDB" id="A0A8H3BMI7"/>
<feature type="domain" description="Xylanolytic transcriptional activator regulatory" evidence="8">
    <location>
        <begin position="205"/>
        <end position="305"/>
    </location>
</feature>
<evidence type="ECO:0000256" key="2">
    <source>
        <dbReference type="ARBA" id="ARBA00022833"/>
    </source>
</evidence>
<sequence length="339" mass="37829">MYLVPATNVDGGGASATGVNPRVGRVYPITLKERQCSWGVQNGGRRPATKQLVESLHAKIKILEAELAVLKGRAEVATESGSDPSTPLDGKMTFTPGQVMIPVSEHKQPNAHIATTVMYQYIFNIDASIPVNDQPKDIYKSLVCQWNRHLPQLPHFTRLEHDTILSRCFKYGVAWLHCMVAETFLHDMLYALTPDSSTSMVEDQLRFQHYTPMLHCALIAYASAFSDNPEIRSPLFRGRFARYAKQWLDYEFERPIAASVRALALLAEYHCGIGEQSAGFMYMGMSIRAARSLVLKDNQPWTSESAVVIPGLLGGDWPFWSSFCQGLIHILLNGPLNDT</sequence>